<evidence type="ECO:0000256" key="1">
    <source>
        <dbReference type="ARBA" id="ARBA00022679"/>
    </source>
</evidence>
<accession>A0A3Q8WT48</accession>
<sequence length="156" mass="16993">MSLGIRAATVLDAEALARVHAKSWRESFTGLLDEELIAGKEQRMLEIYPEALADGATTHWIATWEGETVGFAAARALGPGDVRPLELTSLYILAAVQRRGIGARLLNYAIGTAPCLLWVLDGSAAESFYRTHGFERDGVSEQSERLGGALIHRMVR</sequence>
<dbReference type="Gene3D" id="3.40.630.30">
    <property type="match status" value="1"/>
</dbReference>
<dbReference type="GO" id="GO:0016747">
    <property type="term" value="F:acyltransferase activity, transferring groups other than amino-acyl groups"/>
    <property type="evidence" value="ECO:0007669"/>
    <property type="project" value="InterPro"/>
</dbReference>
<proteinExistence type="predicted"/>
<evidence type="ECO:0000313" key="5">
    <source>
        <dbReference type="Proteomes" id="UP000270021"/>
    </source>
</evidence>
<dbReference type="OrthoDB" id="5243635at2"/>
<keyword evidence="1 4" id="KW-0808">Transferase</keyword>
<gene>
    <name evidence="4" type="ORF">EJO69_04805</name>
</gene>
<dbReference type="PANTHER" id="PTHR43877">
    <property type="entry name" value="AMINOALKYLPHOSPHONATE N-ACETYLTRANSFERASE-RELATED-RELATED"/>
    <property type="match status" value="1"/>
</dbReference>
<dbReference type="KEGG" id="fsl:EJO69_04805"/>
<dbReference type="SUPFAM" id="SSF55729">
    <property type="entry name" value="Acyl-CoA N-acyltransferases (Nat)"/>
    <property type="match status" value="1"/>
</dbReference>
<evidence type="ECO:0000259" key="3">
    <source>
        <dbReference type="PROSITE" id="PS51186"/>
    </source>
</evidence>
<dbReference type="CDD" id="cd04301">
    <property type="entry name" value="NAT_SF"/>
    <property type="match status" value="1"/>
</dbReference>
<dbReference type="Pfam" id="PF13508">
    <property type="entry name" value="Acetyltransf_7"/>
    <property type="match status" value="1"/>
</dbReference>
<dbReference type="PROSITE" id="PS51186">
    <property type="entry name" value="GNAT"/>
    <property type="match status" value="1"/>
</dbReference>
<protein>
    <submittedName>
        <fullName evidence="4">N-acetyltransferase</fullName>
    </submittedName>
</protein>
<name>A0A3Q8WT48_9ACTO</name>
<keyword evidence="2" id="KW-0012">Acyltransferase</keyword>
<dbReference type="Proteomes" id="UP000270021">
    <property type="component" value="Chromosome"/>
</dbReference>
<dbReference type="InterPro" id="IPR016181">
    <property type="entry name" value="Acyl_CoA_acyltransferase"/>
</dbReference>
<organism evidence="4 5">
    <name type="scientific">Flaviflexus salsibiostraticola</name>
    <dbReference type="NCBI Taxonomy" id="1282737"/>
    <lineage>
        <taxon>Bacteria</taxon>
        <taxon>Bacillati</taxon>
        <taxon>Actinomycetota</taxon>
        <taxon>Actinomycetes</taxon>
        <taxon>Actinomycetales</taxon>
        <taxon>Actinomycetaceae</taxon>
        <taxon>Flaviflexus</taxon>
    </lineage>
</organism>
<dbReference type="InterPro" id="IPR050832">
    <property type="entry name" value="Bact_Acetyltransf"/>
</dbReference>
<dbReference type="InterPro" id="IPR000182">
    <property type="entry name" value="GNAT_dom"/>
</dbReference>
<dbReference type="PANTHER" id="PTHR43877:SF1">
    <property type="entry name" value="ACETYLTRANSFERASE"/>
    <property type="match status" value="1"/>
</dbReference>
<dbReference type="AlphaFoldDB" id="A0A3Q8WT48"/>
<dbReference type="RefSeq" id="WP_126039806.1">
    <property type="nucleotide sequence ID" value="NZ_CP034438.1"/>
</dbReference>
<dbReference type="EMBL" id="CP034438">
    <property type="protein sequence ID" value="AZN29702.1"/>
    <property type="molecule type" value="Genomic_DNA"/>
</dbReference>
<evidence type="ECO:0000313" key="4">
    <source>
        <dbReference type="EMBL" id="AZN29702.1"/>
    </source>
</evidence>
<feature type="domain" description="N-acetyltransferase" evidence="3">
    <location>
        <begin position="3"/>
        <end position="156"/>
    </location>
</feature>
<reference evidence="4 5" key="1">
    <citation type="submission" date="2018-12" db="EMBL/GenBank/DDBJ databases">
        <title>Complete genome sequence of Flaviflexus salsibiostraticola KCTC 33148.</title>
        <authorList>
            <person name="Bae J.-W."/>
        </authorList>
    </citation>
    <scope>NUCLEOTIDE SEQUENCE [LARGE SCALE GENOMIC DNA]</scope>
    <source>
        <strain evidence="4 5">KCTC 33148</strain>
    </source>
</reference>
<evidence type="ECO:0000256" key="2">
    <source>
        <dbReference type="ARBA" id="ARBA00023315"/>
    </source>
</evidence>
<keyword evidence="5" id="KW-1185">Reference proteome</keyword>